<keyword evidence="4 6" id="KW-0547">Nucleotide-binding</keyword>
<comment type="catalytic activity">
    <reaction evidence="1 6">
        <text>alpha-D-ribose 1,5-bisphosphate + ATP = 5-phospho-alpha-D-ribose 1-diphosphate + ADP</text>
        <dbReference type="Rhea" id="RHEA:20109"/>
        <dbReference type="ChEBI" id="CHEBI:30616"/>
        <dbReference type="ChEBI" id="CHEBI:58017"/>
        <dbReference type="ChEBI" id="CHEBI:68688"/>
        <dbReference type="ChEBI" id="CHEBI:456216"/>
        <dbReference type="EC" id="2.7.4.23"/>
    </reaction>
</comment>
<dbReference type="SUPFAM" id="SSF52540">
    <property type="entry name" value="P-loop containing nucleoside triphosphate hydrolases"/>
    <property type="match status" value="1"/>
</dbReference>
<proteinExistence type="inferred from homology"/>
<evidence type="ECO:0000256" key="4">
    <source>
        <dbReference type="ARBA" id="ARBA00022741"/>
    </source>
</evidence>
<reference evidence="8 9" key="1">
    <citation type="journal article" date="2015" name="Int. J. Syst. Evol. Microbiol.">
        <title>Aestuariivita atlantica sp. nov., isolated from deep sea sediment of the Atlantic Ocean.</title>
        <authorList>
            <person name="Li G."/>
            <person name="Lai Q."/>
            <person name="Du Y."/>
            <person name="Liu X."/>
            <person name="Sun F."/>
            <person name="Shao Z."/>
        </authorList>
    </citation>
    <scope>NUCLEOTIDE SEQUENCE [LARGE SCALE GENOMIC DNA]</scope>
    <source>
        <strain evidence="8 9">22II-S11-z3</strain>
    </source>
</reference>
<dbReference type="PANTHER" id="PTHR23117:SF8">
    <property type="entry name" value="RIBOSE 1,5-BISPHOSPHATE PHOSPHOKINASE PHNN"/>
    <property type="match status" value="1"/>
</dbReference>
<dbReference type="InterPro" id="IPR027417">
    <property type="entry name" value="P-loop_NTPase"/>
</dbReference>
<dbReference type="PANTHER" id="PTHR23117">
    <property type="entry name" value="GUANYLATE KINASE-RELATED"/>
    <property type="match status" value="1"/>
</dbReference>
<evidence type="ECO:0000313" key="9">
    <source>
        <dbReference type="Proteomes" id="UP000036938"/>
    </source>
</evidence>
<evidence type="ECO:0000313" key="8">
    <source>
        <dbReference type="EMBL" id="KNG94232.1"/>
    </source>
</evidence>
<dbReference type="SMART" id="SM00072">
    <property type="entry name" value="GuKc"/>
    <property type="match status" value="1"/>
</dbReference>
<dbReference type="Pfam" id="PF00625">
    <property type="entry name" value="Guanylate_kin"/>
    <property type="match status" value="1"/>
</dbReference>
<evidence type="ECO:0000256" key="6">
    <source>
        <dbReference type="HAMAP-Rule" id="MF_00836"/>
    </source>
</evidence>
<dbReference type="GO" id="GO:0006015">
    <property type="term" value="P:5-phosphoribose 1-diphosphate biosynthetic process"/>
    <property type="evidence" value="ECO:0007669"/>
    <property type="project" value="UniProtKB-UniRule"/>
</dbReference>
<dbReference type="Proteomes" id="UP000036938">
    <property type="component" value="Unassembled WGS sequence"/>
</dbReference>
<keyword evidence="8" id="KW-0418">Kinase</keyword>
<dbReference type="GO" id="GO:0005524">
    <property type="term" value="F:ATP binding"/>
    <property type="evidence" value="ECO:0007669"/>
    <property type="project" value="UniProtKB-KW"/>
</dbReference>
<gene>
    <name evidence="6" type="primary">phnN</name>
    <name evidence="8" type="ORF">ATO11_08415</name>
</gene>
<dbReference type="GO" id="GO:0033863">
    <property type="term" value="F:ribose 1,5-bisphosphate phosphokinase activity"/>
    <property type="evidence" value="ECO:0007669"/>
    <property type="project" value="UniProtKB-UniRule"/>
</dbReference>
<dbReference type="UniPathway" id="UPA00087">
    <property type="reaction ID" value="UER00175"/>
</dbReference>
<dbReference type="AlphaFoldDB" id="A0A0L1JR92"/>
<keyword evidence="9" id="KW-1185">Reference proteome</keyword>
<organism evidence="8 9">
    <name type="scientific">Pseudaestuariivita atlantica</name>
    <dbReference type="NCBI Taxonomy" id="1317121"/>
    <lineage>
        <taxon>Bacteria</taxon>
        <taxon>Pseudomonadati</taxon>
        <taxon>Pseudomonadota</taxon>
        <taxon>Alphaproteobacteria</taxon>
        <taxon>Rhodobacterales</taxon>
        <taxon>Paracoccaceae</taxon>
        <taxon>Pseudaestuariivita</taxon>
    </lineage>
</organism>
<dbReference type="Gene3D" id="3.40.50.300">
    <property type="entry name" value="P-loop containing nucleotide triphosphate hydrolases"/>
    <property type="match status" value="1"/>
</dbReference>
<dbReference type="GO" id="GO:0019634">
    <property type="term" value="P:organic phosphonate metabolic process"/>
    <property type="evidence" value="ECO:0007669"/>
    <property type="project" value="UniProtKB-UniRule"/>
</dbReference>
<dbReference type="EMBL" id="AQQZ01000003">
    <property type="protein sequence ID" value="KNG94232.1"/>
    <property type="molecule type" value="Genomic_DNA"/>
</dbReference>
<keyword evidence="5 6" id="KW-0067">ATP-binding</keyword>
<dbReference type="PROSITE" id="PS50052">
    <property type="entry name" value="GUANYLATE_KINASE_2"/>
    <property type="match status" value="1"/>
</dbReference>
<evidence type="ECO:0000259" key="7">
    <source>
        <dbReference type="PROSITE" id="PS50052"/>
    </source>
</evidence>
<dbReference type="OrthoDB" id="341217at2"/>
<dbReference type="InterPro" id="IPR012699">
    <property type="entry name" value="PhnN"/>
</dbReference>
<dbReference type="RefSeq" id="WP_050530383.1">
    <property type="nucleotide sequence ID" value="NZ_AQQZ01000003.1"/>
</dbReference>
<evidence type="ECO:0000256" key="2">
    <source>
        <dbReference type="ARBA" id="ARBA00005069"/>
    </source>
</evidence>
<evidence type="ECO:0000256" key="1">
    <source>
        <dbReference type="ARBA" id="ARBA00000373"/>
    </source>
</evidence>
<evidence type="ECO:0000256" key="5">
    <source>
        <dbReference type="ARBA" id="ARBA00022840"/>
    </source>
</evidence>
<feature type="domain" description="Guanylate kinase-like" evidence="7">
    <location>
        <begin position="4"/>
        <end position="177"/>
    </location>
</feature>
<name>A0A0L1JR92_9RHOB</name>
<feature type="binding site" evidence="6">
    <location>
        <begin position="11"/>
        <end position="18"/>
    </location>
    <ligand>
        <name>ATP</name>
        <dbReference type="ChEBI" id="CHEBI:30616"/>
    </ligand>
</feature>
<dbReference type="STRING" id="1317121.ATO11_08415"/>
<comment type="pathway">
    <text evidence="2 6">Metabolic intermediate biosynthesis; 5-phospho-alpha-D-ribose 1-diphosphate biosynthesis; 5-phospho-alpha-D-ribose 1-diphosphate from D-ribose 5-phosphate (route II): step 3/3.</text>
</comment>
<keyword evidence="3 6" id="KW-0808">Transferase</keyword>
<evidence type="ECO:0000256" key="3">
    <source>
        <dbReference type="ARBA" id="ARBA00022679"/>
    </source>
</evidence>
<dbReference type="EC" id="2.7.4.23" evidence="6"/>
<comment type="function">
    <text evidence="6">Catalyzes the phosphorylation of ribose 1,5-bisphosphate to 5-phospho-D-ribosyl alpha-1-diphosphate (PRPP).</text>
</comment>
<dbReference type="InterPro" id="IPR008144">
    <property type="entry name" value="Guanylate_kin-like_dom"/>
</dbReference>
<dbReference type="PATRIC" id="fig|1317121.7.peg.2293"/>
<dbReference type="HAMAP" id="MF_00836">
    <property type="entry name" value="PhnN"/>
    <property type="match status" value="1"/>
</dbReference>
<accession>A0A0L1JR92</accession>
<comment type="caution">
    <text evidence="8">The sequence shown here is derived from an EMBL/GenBank/DDBJ whole genome shotgun (WGS) entry which is preliminary data.</text>
</comment>
<dbReference type="NCBIfam" id="TIGR02322">
    <property type="entry name" value="phosphon_PhnN"/>
    <property type="match status" value="1"/>
</dbReference>
<sequence length="187" mass="19132">MRTGRLIAVVGPSGVGKDSVIAGLAAADPPLRVVRRTITRAPGLGGEAYDAVTPEAFDAMAARGAFCLHWGAHGLRYGLPAATVDDVRAGATCLANLSRGALKEAADVFPAVTVLNLTASPDTLAKRLAARGREETGDIAARLARSGADLPDGIDVITLANDGPLEDTIARARAALAARPSECELPT</sequence>
<dbReference type="InterPro" id="IPR008145">
    <property type="entry name" value="GK/Ca_channel_bsu"/>
</dbReference>
<comment type="similarity">
    <text evidence="6">Belongs to the ribose 1,5-bisphosphokinase family.</text>
</comment>
<protein>
    <recommendedName>
        <fullName evidence="6">Ribose 1,5-bisphosphate phosphokinase PhnN</fullName>
        <ecNumber evidence="6">2.7.4.23</ecNumber>
    </recommendedName>
    <alternativeName>
        <fullName evidence="6">Ribose 1,5-bisphosphokinase</fullName>
    </alternativeName>
</protein>
<dbReference type="GO" id="GO:0005829">
    <property type="term" value="C:cytosol"/>
    <property type="evidence" value="ECO:0007669"/>
    <property type="project" value="TreeGrafter"/>
</dbReference>